<reference evidence="2" key="1">
    <citation type="submission" date="2024-04" db="UniProtKB">
        <authorList>
            <consortium name="EnsemblMetazoa"/>
        </authorList>
    </citation>
    <scope>IDENTIFICATION</scope>
    <source>
        <strain evidence="2">EBRO</strain>
    </source>
</reference>
<evidence type="ECO:0000313" key="3">
    <source>
        <dbReference type="Proteomes" id="UP000075880"/>
    </source>
</evidence>
<protein>
    <submittedName>
        <fullName evidence="2">Uncharacterized protein</fullName>
    </submittedName>
</protein>
<evidence type="ECO:0000313" key="2">
    <source>
        <dbReference type="EnsemblMetazoa" id="ENSAATROPP003553"/>
    </source>
</evidence>
<evidence type="ECO:0000256" key="1">
    <source>
        <dbReference type="SAM" id="MobiDB-lite"/>
    </source>
</evidence>
<dbReference type="AlphaFoldDB" id="A0AAG5CYN7"/>
<feature type="compositionally biased region" description="Polar residues" evidence="1">
    <location>
        <begin position="42"/>
        <end position="60"/>
    </location>
</feature>
<name>A0AAG5CYN7_ANOAO</name>
<dbReference type="Proteomes" id="UP000075880">
    <property type="component" value="Unassembled WGS sequence"/>
</dbReference>
<keyword evidence="3" id="KW-1185">Reference proteome</keyword>
<proteinExistence type="predicted"/>
<accession>A0AAG5CYN7</accession>
<sequence length="102" mass="10831">MMSDASLRARDDFISPSAAITFARASRAASASAAIERCSESGSETSYISTRSTCTPHGSVASSSVTCIECEMASRSVSSSERLRVPSTFRRVVAASSRVEWL</sequence>
<feature type="region of interest" description="Disordered" evidence="1">
    <location>
        <begin position="39"/>
        <end position="60"/>
    </location>
</feature>
<dbReference type="EnsemblMetazoa" id="ENSAATROPT003699">
    <property type="protein sequence ID" value="ENSAATROPP003553"/>
    <property type="gene ID" value="ENSAATROPG002924"/>
</dbReference>
<organism evidence="2 3">
    <name type="scientific">Anopheles atroparvus</name>
    <name type="common">European mosquito</name>
    <dbReference type="NCBI Taxonomy" id="41427"/>
    <lineage>
        <taxon>Eukaryota</taxon>
        <taxon>Metazoa</taxon>
        <taxon>Ecdysozoa</taxon>
        <taxon>Arthropoda</taxon>
        <taxon>Hexapoda</taxon>
        <taxon>Insecta</taxon>
        <taxon>Pterygota</taxon>
        <taxon>Neoptera</taxon>
        <taxon>Endopterygota</taxon>
        <taxon>Diptera</taxon>
        <taxon>Nematocera</taxon>
        <taxon>Culicoidea</taxon>
        <taxon>Culicidae</taxon>
        <taxon>Anophelinae</taxon>
        <taxon>Anopheles</taxon>
    </lineage>
</organism>